<dbReference type="AlphaFoldDB" id="N6TT00"/>
<evidence type="ECO:0000256" key="4">
    <source>
        <dbReference type="ARBA" id="ARBA00022670"/>
    </source>
</evidence>
<dbReference type="OrthoDB" id="412814at2759"/>
<dbReference type="InterPro" id="IPR008283">
    <property type="entry name" value="Peptidase_M17_N"/>
</dbReference>
<keyword evidence="4" id="KW-0645">Protease</keyword>
<dbReference type="OMA" id="MFAQATV"/>
<gene>
    <name evidence="15" type="ORF">YQE_10953</name>
</gene>
<evidence type="ECO:0000256" key="8">
    <source>
        <dbReference type="ARBA" id="ARBA00029605"/>
    </source>
</evidence>
<organism evidence="15">
    <name type="scientific">Dendroctonus ponderosae</name>
    <name type="common">Mountain pine beetle</name>
    <dbReference type="NCBI Taxonomy" id="77166"/>
    <lineage>
        <taxon>Eukaryota</taxon>
        <taxon>Metazoa</taxon>
        <taxon>Ecdysozoa</taxon>
        <taxon>Arthropoda</taxon>
        <taxon>Hexapoda</taxon>
        <taxon>Insecta</taxon>
        <taxon>Pterygota</taxon>
        <taxon>Neoptera</taxon>
        <taxon>Endopterygota</taxon>
        <taxon>Coleoptera</taxon>
        <taxon>Polyphaga</taxon>
        <taxon>Cucujiformia</taxon>
        <taxon>Curculionidae</taxon>
        <taxon>Scolytinae</taxon>
        <taxon>Dendroctonus</taxon>
    </lineage>
</organism>
<dbReference type="InterPro" id="IPR013584">
    <property type="entry name" value="RAP"/>
</dbReference>
<dbReference type="GO" id="GO:0044528">
    <property type="term" value="P:regulation of mitochondrial mRNA stability"/>
    <property type="evidence" value="ECO:0007669"/>
    <property type="project" value="InterPro"/>
</dbReference>
<dbReference type="GO" id="GO:0005737">
    <property type="term" value="C:cytoplasm"/>
    <property type="evidence" value="ECO:0007669"/>
    <property type="project" value="InterPro"/>
</dbReference>
<reference evidence="15" key="1">
    <citation type="journal article" date="2013" name="Genome Biol.">
        <title>Draft genome of the mountain pine beetle, Dendroctonus ponderosae Hopkins, a major forest pest.</title>
        <authorList>
            <person name="Keeling C.I."/>
            <person name="Yuen M.M."/>
            <person name="Liao N.Y."/>
            <person name="Docking T.R."/>
            <person name="Chan S.K."/>
            <person name="Taylor G.A."/>
            <person name="Palmquist D.L."/>
            <person name="Jackman S.D."/>
            <person name="Nguyen A."/>
            <person name="Li M."/>
            <person name="Henderson H."/>
            <person name="Janes J.K."/>
            <person name="Zhao Y."/>
            <person name="Pandoh P."/>
            <person name="Moore R."/>
            <person name="Sperling F.A."/>
            <person name="Huber D.P."/>
            <person name="Birol I."/>
            <person name="Jones S.J."/>
            <person name="Bohlmann J."/>
        </authorList>
    </citation>
    <scope>NUCLEOTIDE SEQUENCE</scope>
</reference>
<dbReference type="Pfam" id="PF02789">
    <property type="entry name" value="Peptidase_M17_N"/>
    <property type="match status" value="1"/>
</dbReference>
<dbReference type="PANTHER" id="PTHR11963">
    <property type="entry name" value="LEUCINE AMINOPEPTIDASE-RELATED"/>
    <property type="match status" value="1"/>
</dbReference>
<dbReference type="SMART" id="SM00952">
    <property type="entry name" value="RAP"/>
    <property type="match status" value="1"/>
</dbReference>
<dbReference type="CDD" id="cd00433">
    <property type="entry name" value="Peptidase_M17"/>
    <property type="match status" value="1"/>
</dbReference>
<sequence>MFKFYNKMVLQQSIAVTLNRLTPFNWHAAAFASAGIAEAKNNTEEEKQAQARRPSVEKGSSIVKTVFASIQLHDSSDDIQTPFTDSKLLKAQTVNELLTITDGTGISRKHALQVLVPQLTQEEAGKPAIWLEVVWSLILLNQASHAHVMSVLNDTFIDKLADNEKYCRVAVLTYDYHDVCKGKMELTGITAFHERLLEAMGYQIVSIPFTDFKVTEKIVKKVQYLENRLKQAKGLILGVYEGDNEEPIFTKAAAKFNDHLGGKLLELMKTGGCELKKGHGKTFNNIDKEFWSVALVGLGREKLGYCEMEAIDESLEAVREAAGSGAQLLKKECVGRILIEGLGHPEQAAEGSALALWRYQENRSRQNWRPIPTLELFDDSDAESFQRGLFKAESQNLARRLSDTPANQMTPLHFAQETVNELCPCGIKVMVHDKDWVENKKMNAFLTVARGSCEPPVVVEISYCGAHQDQKPILMVGKGITFDSGGLCLKKCDGMDRYRADMVGAAAIIAAIRAASALSLPVNIEAIIPLCENMPSGMSMKCGDVVMGLNGKSIMITDTDNEGRLILADALVYGQNAYHPRLIIDVASLTPGVRKAGVITGDRVWRLPLWKYFTKKVTRFRSHDVNNKGLGHGSSCIGAAFLNEFIDCVDWIHFDVTGVGFKSEEKNYSYLTKGRMTGRPTRTLIQLLYQLSCPSEGQRKLE</sequence>
<evidence type="ECO:0000256" key="9">
    <source>
        <dbReference type="ARBA" id="ARBA00030930"/>
    </source>
</evidence>
<dbReference type="SUPFAM" id="SSF53187">
    <property type="entry name" value="Zn-dependent exopeptidases"/>
    <property type="match status" value="1"/>
</dbReference>
<feature type="non-terminal residue" evidence="15">
    <location>
        <position position="1"/>
    </location>
</feature>
<comment type="catalytic activity">
    <reaction evidence="14">
        <text>L-cysteinylglycine + H2O = L-cysteine + glycine</text>
        <dbReference type="Rhea" id="RHEA:28783"/>
        <dbReference type="ChEBI" id="CHEBI:15377"/>
        <dbReference type="ChEBI" id="CHEBI:35235"/>
        <dbReference type="ChEBI" id="CHEBI:57305"/>
        <dbReference type="ChEBI" id="CHEBI:61694"/>
    </reaction>
    <physiologicalReaction direction="left-to-right" evidence="14">
        <dbReference type="Rhea" id="RHEA:28784"/>
    </physiologicalReaction>
</comment>
<dbReference type="InterPro" id="IPR010622">
    <property type="entry name" value="FAST_Leu-rich"/>
</dbReference>
<evidence type="ECO:0000256" key="12">
    <source>
        <dbReference type="ARBA" id="ARBA00045966"/>
    </source>
</evidence>
<dbReference type="EC" id="3.4.13.23" evidence="7"/>
<evidence type="ECO:0000256" key="5">
    <source>
        <dbReference type="ARBA" id="ARBA00022801"/>
    </source>
</evidence>
<evidence type="ECO:0000256" key="11">
    <source>
        <dbReference type="ARBA" id="ARBA00031564"/>
    </source>
</evidence>
<protein>
    <recommendedName>
        <fullName evidence="2">Cytosol aminopeptidase</fullName>
        <ecNumber evidence="7">3.4.13.23</ecNumber>
    </recommendedName>
    <alternativeName>
        <fullName evidence="10">Cysteinylglycine-S-conjugate dipeptidase</fullName>
    </alternativeName>
    <alternativeName>
        <fullName evidence="11">Leucine aminopeptidase 3</fullName>
    </alternativeName>
    <alternativeName>
        <fullName evidence="9">Proline aminopeptidase</fullName>
    </alternativeName>
    <alternativeName>
        <fullName evidence="8">Prolyl aminopeptidase</fullName>
    </alternativeName>
</protein>
<evidence type="ECO:0000256" key="13">
    <source>
        <dbReference type="ARBA" id="ARBA00047881"/>
    </source>
</evidence>
<dbReference type="Gene3D" id="3.40.220.10">
    <property type="entry name" value="Leucine Aminopeptidase, subunit E, domain 1"/>
    <property type="match status" value="1"/>
</dbReference>
<evidence type="ECO:0000256" key="6">
    <source>
        <dbReference type="ARBA" id="ARBA00023511"/>
    </source>
</evidence>
<comment type="catalytic activity">
    <reaction evidence="6">
        <text>an S-substituted L-cysteinylglycine + H2O = an S-substituted L-cysteine + glycine</text>
        <dbReference type="Rhea" id="RHEA:60444"/>
        <dbReference type="ChEBI" id="CHEBI:15377"/>
        <dbReference type="ChEBI" id="CHEBI:57305"/>
        <dbReference type="ChEBI" id="CHEBI:58717"/>
        <dbReference type="ChEBI" id="CHEBI:143103"/>
        <dbReference type="EC" id="3.4.13.23"/>
    </reaction>
    <physiologicalReaction direction="left-to-right" evidence="6">
        <dbReference type="Rhea" id="RHEA:60445"/>
    </physiologicalReaction>
</comment>
<evidence type="ECO:0000256" key="3">
    <source>
        <dbReference type="ARBA" id="ARBA00022438"/>
    </source>
</evidence>
<dbReference type="GO" id="GO:0006508">
    <property type="term" value="P:proteolysis"/>
    <property type="evidence" value="ECO:0007669"/>
    <property type="project" value="UniProtKB-KW"/>
</dbReference>
<dbReference type="Gene3D" id="3.40.630.10">
    <property type="entry name" value="Zn peptidases"/>
    <property type="match status" value="2"/>
</dbReference>
<evidence type="ECO:0000256" key="1">
    <source>
        <dbReference type="ARBA" id="ARBA00009528"/>
    </source>
</evidence>
<dbReference type="InterPro" id="IPR011356">
    <property type="entry name" value="Leucine_aapep/pepB"/>
</dbReference>
<dbReference type="HOGENOM" id="CLU_392928_0_0_1"/>
<dbReference type="PRINTS" id="PR00481">
    <property type="entry name" value="LAMNOPPTDASE"/>
</dbReference>
<evidence type="ECO:0000256" key="7">
    <source>
        <dbReference type="ARBA" id="ARBA00023625"/>
    </source>
</evidence>
<dbReference type="InterPro" id="IPR000819">
    <property type="entry name" value="Peptidase_M17_C"/>
</dbReference>
<comment type="function">
    <text evidence="12">Cytosolic metallopeptidase that catalyzes the removal of unsubstituted N-terminal hydrophobic amino acids from various peptides. The presence of Zn(2+) ions is essential for the peptidase activity, and the association with other cofactors can modulate the substrate spectificity of the enzyme. For instance, in the presence of Mn(2+), it displays a specific Cys-Gly hydrolyzing activity of Cys-Gly-S-conjugates. Involved in the metabolism of glutathione and in the degradation of glutathione S-conjugates, which may play a role in the control of the cell redox status.</text>
</comment>
<dbReference type="GO" id="GO:0070006">
    <property type="term" value="F:metalloaminopeptidase activity"/>
    <property type="evidence" value="ECO:0007669"/>
    <property type="project" value="InterPro"/>
</dbReference>
<proteinExistence type="inferred from homology"/>
<evidence type="ECO:0000313" key="15">
    <source>
        <dbReference type="EMBL" id="ENN72410.1"/>
    </source>
</evidence>
<dbReference type="EMBL" id="KB741222">
    <property type="protein sequence ID" value="ENN72410.1"/>
    <property type="molecule type" value="Genomic_DNA"/>
</dbReference>
<evidence type="ECO:0000256" key="2">
    <source>
        <dbReference type="ARBA" id="ARBA00014190"/>
    </source>
</evidence>
<keyword evidence="5" id="KW-0378">Hydrolase</keyword>
<dbReference type="PANTHER" id="PTHR11963:SF16">
    <property type="entry name" value="CYTOSOL AMINOPEPTIDASE"/>
    <property type="match status" value="1"/>
</dbReference>
<keyword evidence="3" id="KW-0031">Aminopeptidase</keyword>
<dbReference type="GO" id="GO:0030145">
    <property type="term" value="F:manganese ion binding"/>
    <property type="evidence" value="ECO:0007669"/>
    <property type="project" value="InterPro"/>
</dbReference>
<name>N6TT00_DENPD</name>
<accession>N6TT00</accession>
<evidence type="ECO:0000256" key="14">
    <source>
        <dbReference type="ARBA" id="ARBA00049107"/>
    </source>
</evidence>
<evidence type="ECO:0000256" key="10">
    <source>
        <dbReference type="ARBA" id="ARBA00030997"/>
    </source>
</evidence>
<dbReference type="Pfam" id="PF06743">
    <property type="entry name" value="FAST_1"/>
    <property type="match status" value="1"/>
</dbReference>
<dbReference type="InterPro" id="IPR043472">
    <property type="entry name" value="Macro_dom-like"/>
</dbReference>
<comment type="similarity">
    <text evidence="1">Belongs to the peptidase M17 family.</text>
</comment>
<dbReference type="SUPFAM" id="SSF52949">
    <property type="entry name" value="Macro domain-like"/>
    <property type="match status" value="1"/>
</dbReference>
<dbReference type="PROSITE" id="PS51286">
    <property type="entry name" value="RAP"/>
    <property type="match status" value="1"/>
</dbReference>
<dbReference type="Pfam" id="PF08373">
    <property type="entry name" value="RAP"/>
    <property type="match status" value="1"/>
</dbReference>
<dbReference type="Pfam" id="PF00883">
    <property type="entry name" value="Peptidase_M17"/>
    <property type="match status" value="1"/>
</dbReference>
<comment type="catalytic activity">
    <reaction evidence="13">
        <text>S-benzyl-L-cysteinylglycine + H2O = S-benzyl-L-cysteine + glycine</text>
        <dbReference type="Rhea" id="RHEA:62568"/>
        <dbReference type="ChEBI" id="CHEBI:15377"/>
        <dbReference type="ChEBI" id="CHEBI:57305"/>
        <dbReference type="ChEBI" id="CHEBI:145802"/>
        <dbReference type="ChEBI" id="CHEBI:145803"/>
    </reaction>
    <physiologicalReaction direction="left-to-right" evidence="13">
        <dbReference type="Rhea" id="RHEA:62569"/>
    </physiologicalReaction>
</comment>